<proteinExistence type="predicted"/>
<organism evidence="1 2">
    <name type="scientific">Solanum commersonii</name>
    <name type="common">Commerson's wild potato</name>
    <name type="synonym">Commerson's nightshade</name>
    <dbReference type="NCBI Taxonomy" id="4109"/>
    <lineage>
        <taxon>Eukaryota</taxon>
        <taxon>Viridiplantae</taxon>
        <taxon>Streptophyta</taxon>
        <taxon>Embryophyta</taxon>
        <taxon>Tracheophyta</taxon>
        <taxon>Spermatophyta</taxon>
        <taxon>Magnoliopsida</taxon>
        <taxon>eudicotyledons</taxon>
        <taxon>Gunneridae</taxon>
        <taxon>Pentapetalae</taxon>
        <taxon>asterids</taxon>
        <taxon>lamiids</taxon>
        <taxon>Solanales</taxon>
        <taxon>Solanaceae</taxon>
        <taxon>Solanoideae</taxon>
        <taxon>Solaneae</taxon>
        <taxon>Solanum</taxon>
    </lineage>
</organism>
<dbReference type="Proteomes" id="UP000824120">
    <property type="component" value="Chromosome 2"/>
</dbReference>
<evidence type="ECO:0000313" key="2">
    <source>
        <dbReference type="Proteomes" id="UP000824120"/>
    </source>
</evidence>
<dbReference type="EMBL" id="JACXVP010000002">
    <property type="protein sequence ID" value="KAG5627367.1"/>
    <property type="molecule type" value="Genomic_DNA"/>
</dbReference>
<name>A0A9J6ATA0_SOLCO</name>
<protein>
    <submittedName>
        <fullName evidence="1">Uncharacterized protein</fullName>
    </submittedName>
</protein>
<gene>
    <name evidence="1" type="ORF">H5410_012585</name>
</gene>
<comment type="caution">
    <text evidence="1">The sequence shown here is derived from an EMBL/GenBank/DDBJ whole genome shotgun (WGS) entry which is preliminary data.</text>
</comment>
<dbReference type="AlphaFoldDB" id="A0A9J6ATA0"/>
<accession>A0A9J6ATA0</accession>
<evidence type="ECO:0000313" key="1">
    <source>
        <dbReference type="EMBL" id="KAG5627367.1"/>
    </source>
</evidence>
<reference evidence="1 2" key="1">
    <citation type="submission" date="2020-09" db="EMBL/GenBank/DDBJ databases">
        <title>De no assembly of potato wild relative species, Solanum commersonii.</title>
        <authorList>
            <person name="Cho K."/>
        </authorList>
    </citation>
    <scope>NUCLEOTIDE SEQUENCE [LARGE SCALE GENOMIC DNA]</scope>
    <source>
        <strain evidence="1">LZ3.2</strain>
        <tissue evidence="1">Leaf</tissue>
    </source>
</reference>
<keyword evidence="2" id="KW-1185">Reference proteome</keyword>
<sequence length="101" mass="10943">MLEQTNNICFEINEQYPTITLVQHLIIIVIRVCLPRVAGGLNILDLWGQVGPLLLHKGQFYLEMNAKTGFIGGVEDFSSKEVSGGSGHKGGGACNNGCIFH</sequence>